<evidence type="ECO:0000313" key="2">
    <source>
        <dbReference type="Proteomes" id="UP000837857"/>
    </source>
</evidence>
<keyword evidence="2" id="KW-1185">Reference proteome</keyword>
<dbReference type="EMBL" id="OW152826">
    <property type="protein sequence ID" value="CAH2042012.1"/>
    <property type="molecule type" value="Genomic_DNA"/>
</dbReference>
<sequence length="105" mass="11930">MICVFIVTLNIAATFYDLQFPNKPRHKGVDMFLAFSIPRNWSRLTKSGNRSEPTVERLKGFDGLRSMMMIFLIAAHCLLPLTISASNTRYIEEVSTCNDAYGAYM</sequence>
<protein>
    <recommendedName>
        <fullName evidence="3">Acyltransferase 3 domain-containing protein</fullName>
    </recommendedName>
</protein>
<feature type="non-terminal residue" evidence="1">
    <location>
        <position position="105"/>
    </location>
</feature>
<reference evidence="1" key="1">
    <citation type="submission" date="2022-03" db="EMBL/GenBank/DDBJ databases">
        <authorList>
            <person name="Martin H S."/>
        </authorList>
    </citation>
    <scope>NUCLEOTIDE SEQUENCE</scope>
</reference>
<dbReference type="Proteomes" id="UP000837857">
    <property type="component" value="Chromosome 14"/>
</dbReference>
<proteinExistence type="predicted"/>
<evidence type="ECO:0008006" key="3">
    <source>
        <dbReference type="Google" id="ProtNLM"/>
    </source>
</evidence>
<gene>
    <name evidence="1" type="ORF">IPOD504_LOCUS3526</name>
</gene>
<name>A0ABN8HVJ1_9NEOP</name>
<organism evidence="1 2">
    <name type="scientific">Iphiclides podalirius</name>
    <name type="common">scarce swallowtail</name>
    <dbReference type="NCBI Taxonomy" id="110791"/>
    <lineage>
        <taxon>Eukaryota</taxon>
        <taxon>Metazoa</taxon>
        <taxon>Ecdysozoa</taxon>
        <taxon>Arthropoda</taxon>
        <taxon>Hexapoda</taxon>
        <taxon>Insecta</taxon>
        <taxon>Pterygota</taxon>
        <taxon>Neoptera</taxon>
        <taxon>Endopterygota</taxon>
        <taxon>Lepidoptera</taxon>
        <taxon>Glossata</taxon>
        <taxon>Ditrysia</taxon>
        <taxon>Papilionoidea</taxon>
        <taxon>Papilionidae</taxon>
        <taxon>Papilioninae</taxon>
        <taxon>Iphiclides</taxon>
    </lineage>
</organism>
<evidence type="ECO:0000313" key="1">
    <source>
        <dbReference type="EMBL" id="CAH2042012.1"/>
    </source>
</evidence>
<accession>A0ABN8HVJ1</accession>